<evidence type="ECO:0000313" key="2">
    <source>
        <dbReference type="EMBL" id="ACM06672.1"/>
    </source>
</evidence>
<gene>
    <name evidence="2" type="ordered locus">trd_A0440</name>
</gene>
<evidence type="ECO:0000256" key="1">
    <source>
        <dbReference type="SAM" id="MobiDB-lite"/>
    </source>
</evidence>
<dbReference type="eggNOG" id="ENOG502ZEMQ">
    <property type="taxonomic scope" value="Bacteria"/>
</dbReference>
<dbReference type="AlphaFoldDB" id="B9L3S6"/>
<sequence>MSGRLLGCTTTLVVGLVVVLAAAAFLTREPARAPVEEAGARSSVAAAPSSEVPSGQDTSPVAGNRRVRVTEEELNRWLAEHAAELRPASDPQAEIDVDGIALHVRIYGWGATYRARPVVRDGRLVLEDGRIEGPLGLGMGAESVTARLQAALDERLARAGLRPVAAELQPGTLTVEFEPVEG</sequence>
<protein>
    <recommendedName>
        <fullName evidence="4">DUF2993 domain-containing protein</fullName>
    </recommendedName>
</protein>
<evidence type="ECO:0000313" key="3">
    <source>
        <dbReference type="Proteomes" id="UP000000447"/>
    </source>
</evidence>
<name>B9L3S6_THERP</name>
<dbReference type="EMBL" id="CP001276">
    <property type="protein sequence ID" value="ACM06672.1"/>
    <property type="molecule type" value="Genomic_DNA"/>
</dbReference>
<dbReference type="Proteomes" id="UP000000447">
    <property type="component" value="Plasmid unnamed"/>
</dbReference>
<feature type="region of interest" description="Disordered" evidence="1">
    <location>
        <begin position="36"/>
        <end position="64"/>
    </location>
</feature>
<evidence type="ECO:0008006" key="4">
    <source>
        <dbReference type="Google" id="ProtNLM"/>
    </source>
</evidence>
<dbReference type="HOGENOM" id="CLU_1481323_0_0_0"/>
<feature type="compositionally biased region" description="Low complexity" evidence="1">
    <location>
        <begin position="40"/>
        <end position="55"/>
    </location>
</feature>
<accession>B9L3S6</accession>
<reference evidence="2 3" key="1">
    <citation type="journal article" date="2009" name="PLoS ONE">
        <title>Complete genome sequence of the aerobic CO-oxidizing thermophile Thermomicrobium roseum.</title>
        <authorList>
            <person name="Wu D."/>
            <person name="Raymond J."/>
            <person name="Wu M."/>
            <person name="Chatterji S."/>
            <person name="Ren Q."/>
            <person name="Graham J.E."/>
            <person name="Bryant D.A."/>
            <person name="Robb F."/>
            <person name="Colman A."/>
            <person name="Tallon L.J."/>
            <person name="Badger J.H."/>
            <person name="Madupu R."/>
            <person name="Ward N.L."/>
            <person name="Eisen J.A."/>
        </authorList>
    </citation>
    <scope>NUCLEOTIDE SEQUENCE [LARGE SCALE GENOMIC DNA]</scope>
    <source>
        <strain evidence="3">ATCC 27502 / DSM 5159 / P-2</strain>
        <plasmid evidence="2">unnamed</plasmid>
    </source>
</reference>
<proteinExistence type="predicted"/>
<dbReference type="KEGG" id="tro:trd_A0440"/>
<keyword evidence="3" id="KW-1185">Reference proteome</keyword>
<geneLocation type="plasmid" evidence="3">
    <name>Tros</name>
</geneLocation>
<keyword evidence="2" id="KW-0614">Plasmid</keyword>
<organism evidence="2 3">
    <name type="scientific">Thermomicrobium roseum (strain ATCC 27502 / DSM 5159 / P-2)</name>
    <dbReference type="NCBI Taxonomy" id="309801"/>
    <lineage>
        <taxon>Bacteria</taxon>
        <taxon>Pseudomonadati</taxon>
        <taxon>Thermomicrobiota</taxon>
        <taxon>Thermomicrobia</taxon>
        <taxon>Thermomicrobiales</taxon>
        <taxon>Thermomicrobiaceae</taxon>
        <taxon>Thermomicrobium</taxon>
    </lineage>
</organism>
<dbReference type="RefSeq" id="WP_012642659.1">
    <property type="nucleotide sequence ID" value="NC_011961.1"/>
</dbReference>